<dbReference type="Pfam" id="PF00753">
    <property type="entry name" value="Lactamase_B"/>
    <property type="match status" value="1"/>
</dbReference>
<gene>
    <name evidence="3" type="ORF">FBY41_0992</name>
</gene>
<dbReference type="PANTHER" id="PTHR42951:SF4">
    <property type="entry name" value="ACYL-COENZYME A THIOESTERASE MBLAC2"/>
    <property type="match status" value="1"/>
</dbReference>
<evidence type="ECO:0000259" key="2">
    <source>
        <dbReference type="SMART" id="SM00849"/>
    </source>
</evidence>
<evidence type="ECO:0000313" key="4">
    <source>
        <dbReference type="Proteomes" id="UP000316747"/>
    </source>
</evidence>
<feature type="domain" description="Metallo-beta-lactamase" evidence="2">
    <location>
        <begin position="56"/>
        <end position="229"/>
    </location>
</feature>
<organism evidence="3 4">
    <name type="scientific">Humibacillus xanthopallidus</name>
    <dbReference type="NCBI Taxonomy" id="412689"/>
    <lineage>
        <taxon>Bacteria</taxon>
        <taxon>Bacillati</taxon>
        <taxon>Actinomycetota</taxon>
        <taxon>Actinomycetes</taxon>
        <taxon>Micrococcales</taxon>
        <taxon>Intrasporangiaceae</taxon>
        <taxon>Humibacillus</taxon>
    </lineage>
</organism>
<evidence type="ECO:0000256" key="1">
    <source>
        <dbReference type="SAM" id="MobiDB-lite"/>
    </source>
</evidence>
<accession>A0A543I2B4</accession>
<name>A0A543I2B4_9MICO</name>
<protein>
    <submittedName>
        <fullName evidence="3">Glyoxylase-like metal-dependent hydrolase (Beta-lactamase superfamily II)</fullName>
    </submittedName>
</protein>
<feature type="region of interest" description="Disordered" evidence="1">
    <location>
        <begin position="17"/>
        <end position="36"/>
    </location>
</feature>
<dbReference type="InterPro" id="IPR001279">
    <property type="entry name" value="Metallo-B-lactamas"/>
</dbReference>
<dbReference type="EMBL" id="VFPM01000001">
    <property type="protein sequence ID" value="TQM64620.1"/>
    <property type="molecule type" value="Genomic_DNA"/>
</dbReference>
<dbReference type="GO" id="GO:0016787">
    <property type="term" value="F:hydrolase activity"/>
    <property type="evidence" value="ECO:0007669"/>
    <property type="project" value="UniProtKB-KW"/>
</dbReference>
<reference evidence="3 4" key="1">
    <citation type="submission" date="2019-06" db="EMBL/GenBank/DDBJ databases">
        <title>Genome sequencing of plant associated microbes to promote plant fitness in Sorghum bicolor and Oryza sativa.</title>
        <authorList>
            <person name="Coleman-Derr D."/>
        </authorList>
    </citation>
    <scope>NUCLEOTIDE SEQUENCE [LARGE SCALE GENOMIC DNA]</scope>
    <source>
        <strain evidence="3 4">KV-663</strain>
    </source>
</reference>
<dbReference type="OrthoDB" id="7253658at2"/>
<dbReference type="InterPro" id="IPR036866">
    <property type="entry name" value="RibonucZ/Hydroxyglut_hydro"/>
</dbReference>
<dbReference type="RefSeq" id="WP_141842235.1">
    <property type="nucleotide sequence ID" value="NZ_VFPM01000001.1"/>
</dbReference>
<dbReference type="PANTHER" id="PTHR42951">
    <property type="entry name" value="METALLO-BETA-LACTAMASE DOMAIN-CONTAINING"/>
    <property type="match status" value="1"/>
</dbReference>
<dbReference type="Proteomes" id="UP000316747">
    <property type="component" value="Unassembled WGS sequence"/>
</dbReference>
<comment type="caution">
    <text evidence="3">The sequence shown here is derived from an EMBL/GenBank/DDBJ whole genome shotgun (WGS) entry which is preliminary data.</text>
</comment>
<sequence>MAAGWIPLDTDVTWIHGSASRRRRNDPHRSDPPQQVHHLAPGTVLIRQSKDVTYEAPFILLLLGERRSLLVDTGAVEGSLLRETVDRLIAQWLADRAQSHDSGHHELVVAHSHAHGDHVAGDAAFADRPHTTVVGPEVADVQAYFGIDDWPRQVVPVDLGGRVVDVFGIPGHEAASIALHDRSTGLLHTGDTVYPGRIYVGDSGALLDSLDRLAALVETGAVSHVLGCHVEMTNRPGRDYALGARFQPDEPSPFMTPQQLLQARDDFRTVAGRPGIHRFDDIVFCVGEGPRVTVPLYAQALVERLRHLVR</sequence>
<evidence type="ECO:0000313" key="3">
    <source>
        <dbReference type="EMBL" id="TQM64620.1"/>
    </source>
</evidence>
<dbReference type="AlphaFoldDB" id="A0A543I2B4"/>
<proteinExistence type="predicted"/>
<keyword evidence="3" id="KW-0378">Hydrolase</keyword>
<dbReference type="Gene3D" id="3.60.15.10">
    <property type="entry name" value="Ribonuclease Z/Hydroxyacylglutathione hydrolase-like"/>
    <property type="match status" value="1"/>
</dbReference>
<dbReference type="SMART" id="SM00849">
    <property type="entry name" value="Lactamase_B"/>
    <property type="match status" value="1"/>
</dbReference>
<keyword evidence="4" id="KW-1185">Reference proteome</keyword>
<dbReference type="SUPFAM" id="SSF56281">
    <property type="entry name" value="Metallo-hydrolase/oxidoreductase"/>
    <property type="match status" value="1"/>
</dbReference>
<dbReference type="InterPro" id="IPR050855">
    <property type="entry name" value="NDM-1-like"/>
</dbReference>